<comment type="caution">
    <text evidence="1">The sequence shown here is derived from an EMBL/GenBank/DDBJ whole genome shotgun (WGS) entry which is preliminary data.</text>
</comment>
<proteinExistence type="predicted"/>
<gene>
    <name evidence="1" type="ORF">EDD36DRAFT_70538</name>
</gene>
<evidence type="ECO:0000313" key="2">
    <source>
        <dbReference type="Proteomes" id="UP001203852"/>
    </source>
</evidence>
<name>A0AAN6IA37_9EURO</name>
<organism evidence="1 2">
    <name type="scientific">Exophiala viscosa</name>
    <dbReference type="NCBI Taxonomy" id="2486360"/>
    <lineage>
        <taxon>Eukaryota</taxon>
        <taxon>Fungi</taxon>
        <taxon>Dikarya</taxon>
        <taxon>Ascomycota</taxon>
        <taxon>Pezizomycotina</taxon>
        <taxon>Eurotiomycetes</taxon>
        <taxon>Chaetothyriomycetidae</taxon>
        <taxon>Chaetothyriales</taxon>
        <taxon>Herpotrichiellaceae</taxon>
        <taxon>Exophiala</taxon>
    </lineage>
</organism>
<sequence>MQTISSPPMPAMLGLVFPSPLPTLPMLAQHLEYISTRGNARVTHDDMLDAFTHESDLIRSDRRGSVRCNVSLLGRRWWSVFTSNDTVTNGVDQCEDQSIYTIAAEGHAFIIEPVRRGRHCRMRALGYFCPTDYTPRLSDSMYTVLSPSVPCSQTGYSKPIIGRQQRNMQHAM</sequence>
<keyword evidence="2" id="KW-1185">Reference proteome</keyword>
<evidence type="ECO:0000313" key="1">
    <source>
        <dbReference type="EMBL" id="KAI1609430.1"/>
    </source>
</evidence>
<accession>A0AAN6IA37</accession>
<protein>
    <submittedName>
        <fullName evidence="1">Uncharacterized protein</fullName>
    </submittedName>
</protein>
<dbReference type="Proteomes" id="UP001203852">
    <property type="component" value="Unassembled WGS sequence"/>
</dbReference>
<dbReference type="AlphaFoldDB" id="A0AAN6IA37"/>
<reference evidence="1" key="1">
    <citation type="journal article" date="2022" name="bioRxiv">
        <title>Deciphering the potential niche of two novel black yeast fungi from a biological soil crust based on their genomes, phenotypes, and melanin regulation.</title>
        <authorList>
            <consortium name="DOE Joint Genome Institute"/>
            <person name="Carr E.C."/>
            <person name="Barton Q."/>
            <person name="Grambo S."/>
            <person name="Sullivan M."/>
            <person name="Renfro C.M."/>
            <person name="Kuo A."/>
            <person name="Pangilinan J."/>
            <person name="Lipzen A."/>
            <person name="Keymanesh K."/>
            <person name="Savage E."/>
            <person name="Barry K."/>
            <person name="Grigoriev I.V."/>
            <person name="Riekhof W.R."/>
            <person name="Harris S.S."/>
        </authorList>
    </citation>
    <scope>NUCLEOTIDE SEQUENCE</scope>
    <source>
        <strain evidence="1">JF 03-4F</strain>
    </source>
</reference>
<dbReference type="EMBL" id="MU404360">
    <property type="protein sequence ID" value="KAI1609430.1"/>
    <property type="molecule type" value="Genomic_DNA"/>
</dbReference>